<protein>
    <recommendedName>
        <fullName evidence="3">CBM-cenC domain-containing protein</fullName>
    </recommendedName>
</protein>
<dbReference type="InterPro" id="IPR008979">
    <property type="entry name" value="Galactose-bd-like_sf"/>
</dbReference>
<evidence type="ECO:0000313" key="4">
    <source>
        <dbReference type="EMBL" id="GEM89822.1"/>
    </source>
</evidence>
<comment type="caution">
    <text evidence="4">The sequence shown here is derived from an EMBL/GenBank/DDBJ whole genome shotgun (WGS) entry which is preliminary data.</text>
</comment>
<dbReference type="Pfam" id="PF17957">
    <property type="entry name" value="Big_7"/>
    <property type="match status" value="1"/>
</dbReference>
<evidence type="ECO:0000256" key="1">
    <source>
        <dbReference type="ARBA" id="ARBA00022801"/>
    </source>
</evidence>
<dbReference type="InterPro" id="IPR013783">
    <property type="entry name" value="Ig-like_fold"/>
</dbReference>
<organism evidence="4 5">
    <name type="scientific">Oceanithermus desulfurans NBRC 100063</name>
    <dbReference type="NCBI Taxonomy" id="1227550"/>
    <lineage>
        <taxon>Bacteria</taxon>
        <taxon>Thermotogati</taxon>
        <taxon>Deinococcota</taxon>
        <taxon>Deinococci</taxon>
        <taxon>Thermales</taxon>
        <taxon>Thermaceae</taxon>
        <taxon>Oceanithermus</taxon>
    </lineage>
</organism>
<dbReference type="RefSeq" id="WP_147146990.1">
    <property type="nucleotide sequence ID" value="NZ_BJXN01000007.1"/>
</dbReference>
<name>A0A511RLJ7_9DEIN</name>
<dbReference type="InterPro" id="IPR003305">
    <property type="entry name" value="CenC_carb-bd"/>
</dbReference>
<reference evidence="4 5" key="1">
    <citation type="submission" date="2019-07" db="EMBL/GenBank/DDBJ databases">
        <title>Whole genome shotgun sequence of Oceanithermus desulfurans NBRC 100063.</title>
        <authorList>
            <person name="Hosoyama A."/>
            <person name="Uohara A."/>
            <person name="Ohji S."/>
            <person name="Ichikawa N."/>
        </authorList>
    </citation>
    <scope>NUCLEOTIDE SEQUENCE [LARGE SCALE GENOMIC DNA]</scope>
    <source>
        <strain evidence="4 5">NBRC 100063</strain>
    </source>
</reference>
<dbReference type="EMBL" id="BJXN01000007">
    <property type="protein sequence ID" value="GEM89822.1"/>
    <property type="molecule type" value="Genomic_DNA"/>
</dbReference>
<feature type="signal peptide" evidence="2">
    <location>
        <begin position="1"/>
        <end position="26"/>
    </location>
</feature>
<proteinExistence type="predicted"/>
<sequence length="1039" mass="108933">MKRTLRLALLAAVVLLLAACGTARRAAITSLVVTVPNATVKIEGVEKILSIQYQINGRGAGTLNGPLAPGTYTLPLEGLMCYGSNLLQVSAQVVSNGGVQLTLERSATFDYTPDPPQLVLASPVGAEPDQFISVPVRIDSDVRFGCPAALEFRDASGALLAREPLMVPGQTSVVLPARDAEGNYNYTLTATLGDWRVRRPFQVEVGLPVVKGQLELVLEGVAAADVLVNQGTQTVFNGTVNGSTVLELPVGTYTVDGLPLDGYVDPPATDVEVLEGQTTQVILTYTQGTPPPPDGGITLVEPADGTVITEPRFNVVVDLADPGQYVRMDVQFTDMGILDSWYVDGNSHFVRELILDPTLYNGPHDLLVRAQKLDGTWVNGPTHAVTLNVPWNASAWVEYQNLPPLLRLVPGESTSFTATVRSRNGFEGTALLSGDQNGNVVVSVSPSSVVLTNGGSQNVTVTVQVPADAVSGEYAPRLYWQDEYGLRRGSASFTLQTSRPPQVSLDVPAKPTAAPVTVTANVSDDGTLDRVEFYLDGNLVATDTEVPYSWSWDPGLQANGVHTVRALAVDTLAFSGEAQASFDLSLPFGVRDEVALPGVPTAGPVVLGSGVYWGGDGWVARVDSDTLALAQRAVSGQVLELWNDQGILYFRTTQGVYYIGADLTGLVPVWEPGTPVGVRAGSAYFASGSVLRAAGTGPWSLDVGEAIVGLGTDSNYVYVVTPARILAYAHSAAAAPVTYERLPAAPTDGFDGWGRLWLVEGARLVGRDFALNPVQDPSALDAASWSAAGVTVAPDALAAPDGSTTAEQVTAGVEGYALGQTVDVKEGETYTFSFWAYPGAGSEAYYAVSDGSGNPIVPETDYAAALTAGSWSRVAVTFTVPAGVGQVVLYPLKREASGSDPPLAADVDLYLWGVRLDVGNTALDPAPTVTYDLCGAYAGRSRTSVVWIHDAGGCLTRLDDAGPSLFHTFAGPLAAAPVTDGPVFATEAAGGLVALDAAGTVLEQQTPVTAVAPVGALADAVWLWQAYDDGTARRMDPLP</sequence>
<dbReference type="GO" id="GO:0016798">
    <property type="term" value="F:hydrolase activity, acting on glycosyl bonds"/>
    <property type="evidence" value="ECO:0007669"/>
    <property type="project" value="InterPro"/>
</dbReference>
<evidence type="ECO:0000313" key="5">
    <source>
        <dbReference type="Proteomes" id="UP000321827"/>
    </source>
</evidence>
<accession>A0A511RLJ7</accession>
<dbReference type="Gene3D" id="2.60.120.260">
    <property type="entry name" value="Galactose-binding domain-like"/>
    <property type="match status" value="1"/>
</dbReference>
<dbReference type="Gene3D" id="2.60.40.10">
    <property type="entry name" value="Immunoglobulins"/>
    <property type="match status" value="1"/>
</dbReference>
<evidence type="ECO:0000256" key="2">
    <source>
        <dbReference type="SAM" id="SignalP"/>
    </source>
</evidence>
<feature type="chain" id="PRO_5021756613" description="CBM-cenC domain-containing protein" evidence="2">
    <location>
        <begin position="27"/>
        <end position="1039"/>
    </location>
</feature>
<dbReference type="Pfam" id="PF02018">
    <property type="entry name" value="CBM_4_9"/>
    <property type="match status" value="1"/>
</dbReference>
<gene>
    <name evidence="4" type="ORF">ODE01S_12560</name>
</gene>
<evidence type="ECO:0000259" key="3">
    <source>
        <dbReference type="Pfam" id="PF02018"/>
    </source>
</evidence>
<dbReference type="SUPFAM" id="SSF49785">
    <property type="entry name" value="Galactose-binding domain-like"/>
    <property type="match status" value="1"/>
</dbReference>
<dbReference type="AlphaFoldDB" id="A0A511RLJ7"/>
<dbReference type="PROSITE" id="PS51257">
    <property type="entry name" value="PROKAR_LIPOPROTEIN"/>
    <property type="match status" value="1"/>
</dbReference>
<dbReference type="OrthoDB" id="33861at2"/>
<keyword evidence="2" id="KW-0732">Signal</keyword>
<dbReference type="Proteomes" id="UP000321827">
    <property type="component" value="Unassembled WGS sequence"/>
</dbReference>
<feature type="domain" description="CBM-cenC" evidence="3">
    <location>
        <begin position="799"/>
        <end position="890"/>
    </location>
</feature>
<keyword evidence="1" id="KW-0378">Hydrolase</keyword>